<dbReference type="Proteomes" id="UP000199693">
    <property type="component" value="Unassembled WGS sequence"/>
</dbReference>
<dbReference type="PIRSF" id="PIRSF019404">
    <property type="entry name" value="FliJ"/>
    <property type="match status" value="1"/>
</dbReference>
<dbReference type="Gene3D" id="1.10.287.1700">
    <property type="match status" value="1"/>
</dbReference>
<dbReference type="NCBIfam" id="TIGR02473">
    <property type="entry name" value="flagell_FliJ"/>
    <property type="match status" value="1"/>
</dbReference>
<evidence type="ECO:0000313" key="13">
    <source>
        <dbReference type="EMBL" id="SNT02543.1"/>
    </source>
</evidence>
<dbReference type="InterPro" id="IPR053716">
    <property type="entry name" value="Flag_assembly_chemotaxis_eff"/>
</dbReference>
<evidence type="ECO:0000256" key="5">
    <source>
        <dbReference type="ARBA" id="ARBA00022475"/>
    </source>
</evidence>
<dbReference type="GO" id="GO:0003774">
    <property type="term" value="F:cytoskeletal motor activity"/>
    <property type="evidence" value="ECO:0007669"/>
    <property type="project" value="InterPro"/>
</dbReference>
<sequence length="147" mass="17431">MNRRADRLAPVVEMALKAEREAARQLGVAQGQLLQAQRKLAELERFRADYQQQWIDRGRQGVSGQWLLDYQRFLAQLETAVEQQNRSLAWHQDVVEKARATWAEKYARLEGLRKLVERYREEARLLADKQEQKQLDEFAQRLRPPPY</sequence>
<evidence type="ECO:0000256" key="11">
    <source>
        <dbReference type="SAM" id="Coils"/>
    </source>
</evidence>
<dbReference type="GO" id="GO:0009288">
    <property type="term" value="C:bacterial-type flagellum"/>
    <property type="evidence" value="ECO:0007669"/>
    <property type="project" value="InterPro"/>
</dbReference>
<dbReference type="GO" id="GO:0044781">
    <property type="term" value="P:bacterial-type flagellum organization"/>
    <property type="evidence" value="ECO:0007669"/>
    <property type="project" value="UniProtKB-KW"/>
</dbReference>
<dbReference type="GO" id="GO:0005886">
    <property type="term" value="C:plasma membrane"/>
    <property type="evidence" value="ECO:0007669"/>
    <property type="project" value="UniProtKB-SubCell"/>
</dbReference>
<dbReference type="AlphaFoldDB" id="A0A239JB85"/>
<dbReference type="GO" id="GO:0006935">
    <property type="term" value="P:chemotaxis"/>
    <property type="evidence" value="ECO:0007669"/>
    <property type="project" value="UniProtKB-KW"/>
</dbReference>
<dbReference type="PANTHER" id="PTHR38786:SF1">
    <property type="entry name" value="FLAGELLAR FLIJ PROTEIN"/>
    <property type="match status" value="1"/>
</dbReference>
<dbReference type="GO" id="GO:0015031">
    <property type="term" value="P:protein transport"/>
    <property type="evidence" value="ECO:0007669"/>
    <property type="project" value="UniProtKB-KW"/>
</dbReference>
<keyword evidence="4" id="KW-0813">Transport</keyword>
<keyword evidence="12" id="KW-0969">Cilium</keyword>
<evidence type="ECO:0000256" key="4">
    <source>
        <dbReference type="ARBA" id="ARBA00022448"/>
    </source>
</evidence>
<protein>
    <recommendedName>
        <fullName evidence="3">Flagellar FliJ protein</fullName>
    </recommendedName>
</protein>
<keyword evidence="11" id="KW-0175">Coiled coil</keyword>
<evidence type="ECO:0000256" key="6">
    <source>
        <dbReference type="ARBA" id="ARBA00022500"/>
    </source>
</evidence>
<evidence type="ECO:0000256" key="9">
    <source>
        <dbReference type="ARBA" id="ARBA00023136"/>
    </source>
</evidence>
<dbReference type="InterPro" id="IPR012823">
    <property type="entry name" value="Flagell_FliJ"/>
</dbReference>
<proteinExistence type="inferred from homology"/>
<keyword evidence="14" id="KW-1185">Reference proteome</keyword>
<dbReference type="EMBL" id="FNEC01000001">
    <property type="protein sequence ID" value="SDH97460.1"/>
    <property type="molecule type" value="Genomic_DNA"/>
</dbReference>
<evidence type="ECO:0000313" key="12">
    <source>
        <dbReference type="EMBL" id="SDH97460.1"/>
    </source>
</evidence>
<dbReference type="Pfam" id="PF02050">
    <property type="entry name" value="FliJ"/>
    <property type="match status" value="1"/>
</dbReference>
<evidence type="ECO:0000256" key="3">
    <source>
        <dbReference type="ARBA" id="ARBA00020392"/>
    </source>
</evidence>
<dbReference type="PRINTS" id="PR01004">
    <property type="entry name" value="FLGFLIJ"/>
</dbReference>
<evidence type="ECO:0000256" key="10">
    <source>
        <dbReference type="ARBA" id="ARBA00023225"/>
    </source>
</evidence>
<feature type="coiled-coil region" evidence="11">
    <location>
        <begin position="109"/>
        <end position="136"/>
    </location>
</feature>
<dbReference type="InterPro" id="IPR018006">
    <property type="entry name" value="Flag_FliJ_proteobac"/>
</dbReference>
<keyword evidence="8" id="KW-0653">Protein transport</keyword>
<keyword evidence="12" id="KW-0282">Flagellum</keyword>
<dbReference type="EMBL" id="FZPC01000012">
    <property type="protein sequence ID" value="SNT02543.1"/>
    <property type="molecule type" value="Genomic_DNA"/>
</dbReference>
<name>A0A239JB85_9PSED</name>
<evidence type="ECO:0000256" key="1">
    <source>
        <dbReference type="ARBA" id="ARBA00004413"/>
    </source>
</evidence>
<keyword evidence="10" id="KW-1006">Bacterial flagellum protein export</keyword>
<comment type="subcellular location">
    <subcellularLocation>
        <location evidence="1">Cell membrane</location>
        <topology evidence="1">Peripheral membrane protein</topology>
        <orientation evidence="1">Cytoplasmic side</orientation>
    </subcellularLocation>
</comment>
<keyword evidence="7" id="KW-1005">Bacterial flagellum biogenesis</keyword>
<keyword evidence="5" id="KW-1003">Cell membrane</keyword>
<reference evidence="12 15" key="1">
    <citation type="submission" date="2016-10" db="EMBL/GenBank/DDBJ databases">
        <authorList>
            <person name="de Groot N.N."/>
        </authorList>
    </citation>
    <scope>NUCLEOTIDE SEQUENCE [LARGE SCALE GENOMIC DNA]</scope>
    <source>
        <strain evidence="12 15">CCM 7361</strain>
    </source>
</reference>
<dbReference type="InterPro" id="IPR052570">
    <property type="entry name" value="FliJ"/>
</dbReference>
<keyword evidence="9" id="KW-0472">Membrane</keyword>
<evidence type="ECO:0000256" key="2">
    <source>
        <dbReference type="ARBA" id="ARBA00010004"/>
    </source>
</evidence>
<dbReference type="GO" id="GO:0071973">
    <property type="term" value="P:bacterial-type flagellum-dependent cell motility"/>
    <property type="evidence" value="ECO:0007669"/>
    <property type="project" value="InterPro"/>
</dbReference>
<dbReference type="PANTHER" id="PTHR38786">
    <property type="entry name" value="FLAGELLAR FLIJ PROTEIN"/>
    <property type="match status" value="1"/>
</dbReference>
<organism evidence="12 15">
    <name type="scientific">Pseudomonas delhiensis</name>
    <dbReference type="NCBI Taxonomy" id="366289"/>
    <lineage>
        <taxon>Bacteria</taxon>
        <taxon>Pseudomonadati</taxon>
        <taxon>Pseudomonadota</taxon>
        <taxon>Gammaproteobacteria</taxon>
        <taxon>Pseudomonadales</taxon>
        <taxon>Pseudomonadaceae</taxon>
        <taxon>Pseudomonas</taxon>
    </lineage>
</organism>
<keyword evidence="6" id="KW-0145">Chemotaxis</keyword>
<dbReference type="Proteomes" id="UP000198309">
    <property type="component" value="Unassembled WGS sequence"/>
</dbReference>
<evidence type="ECO:0000313" key="14">
    <source>
        <dbReference type="Proteomes" id="UP000198309"/>
    </source>
</evidence>
<keyword evidence="12" id="KW-0966">Cell projection</keyword>
<gene>
    <name evidence="12" type="ORF">SAMN05216189_1001145</name>
    <name evidence="13" type="ORF">SAMN06295949_11231</name>
</gene>
<evidence type="ECO:0000313" key="15">
    <source>
        <dbReference type="Proteomes" id="UP000199693"/>
    </source>
</evidence>
<evidence type="ECO:0000256" key="7">
    <source>
        <dbReference type="ARBA" id="ARBA00022795"/>
    </source>
</evidence>
<accession>A0A239JB85</accession>
<evidence type="ECO:0000256" key="8">
    <source>
        <dbReference type="ARBA" id="ARBA00022927"/>
    </source>
</evidence>
<comment type="similarity">
    <text evidence="2">Belongs to the FliJ family.</text>
</comment>
<reference evidence="13 14" key="2">
    <citation type="submission" date="2017-06" db="EMBL/GenBank/DDBJ databases">
        <authorList>
            <person name="Varghese N."/>
            <person name="Submissions S."/>
        </authorList>
    </citation>
    <scope>NUCLEOTIDE SEQUENCE [LARGE SCALE GENOMIC DNA]</scope>
    <source>
        <strain evidence="13 14">RLD-1</strain>
    </source>
</reference>
<dbReference type="RefSeq" id="WP_089391778.1">
    <property type="nucleotide sequence ID" value="NZ_FNEC01000001.1"/>
</dbReference>